<proteinExistence type="inferred from homology"/>
<dbReference type="Gene3D" id="3.40.50.720">
    <property type="entry name" value="NAD(P)-binding Rossmann-like Domain"/>
    <property type="match status" value="1"/>
</dbReference>
<dbReference type="EMBL" id="VCNI01000002">
    <property type="protein sequence ID" value="TMU55715.1"/>
    <property type="molecule type" value="Genomic_DNA"/>
</dbReference>
<dbReference type="CDD" id="cd05374">
    <property type="entry name" value="17beta-HSD-like_SDR_c"/>
    <property type="match status" value="1"/>
</dbReference>
<accession>A0ABY2WM93</accession>
<dbReference type="InterPro" id="IPR036291">
    <property type="entry name" value="NAD(P)-bd_dom_sf"/>
</dbReference>
<dbReference type="PRINTS" id="PR00080">
    <property type="entry name" value="SDRFAMILY"/>
</dbReference>
<comment type="caution">
    <text evidence="2">The sequence shown here is derived from an EMBL/GenBank/DDBJ whole genome shotgun (WGS) entry which is preliminary data.</text>
</comment>
<keyword evidence="3" id="KW-1185">Reference proteome</keyword>
<protein>
    <submittedName>
        <fullName evidence="2">SDR family oxidoreductase</fullName>
    </submittedName>
</protein>
<dbReference type="PRINTS" id="PR00081">
    <property type="entry name" value="GDHRDH"/>
</dbReference>
<dbReference type="PANTHER" id="PTHR43976:SF9">
    <property type="entry name" value="OXIDOREDUCTASE"/>
    <property type="match status" value="1"/>
</dbReference>
<dbReference type="PROSITE" id="PS00061">
    <property type="entry name" value="ADH_SHORT"/>
    <property type="match status" value="1"/>
</dbReference>
<reference evidence="2 3" key="1">
    <citation type="submission" date="2019-05" db="EMBL/GenBank/DDBJ databases">
        <title>Flagellimonas sp. AsT0115, sp. nov., isolated from a marine red algae, Asparagopsis taxiformis.</title>
        <authorList>
            <person name="Kim J."/>
            <person name="Jeong S.E."/>
            <person name="Jeon C.O."/>
        </authorList>
    </citation>
    <scope>NUCLEOTIDE SEQUENCE [LARGE SCALE GENOMIC DNA]</scope>
    <source>
        <strain evidence="2 3">AsT0115</strain>
    </source>
</reference>
<dbReference type="InterPro" id="IPR051911">
    <property type="entry name" value="SDR_oxidoreductase"/>
</dbReference>
<evidence type="ECO:0000313" key="2">
    <source>
        <dbReference type="EMBL" id="TMU55715.1"/>
    </source>
</evidence>
<evidence type="ECO:0000256" key="1">
    <source>
        <dbReference type="RuleBase" id="RU000363"/>
    </source>
</evidence>
<gene>
    <name evidence="2" type="ORF">FGG15_16255</name>
</gene>
<evidence type="ECO:0000313" key="3">
    <source>
        <dbReference type="Proteomes" id="UP000751614"/>
    </source>
</evidence>
<dbReference type="Proteomes" id="UP000751614">
    <property type="component" value="Unassembled WGS sequence"/>
</dbReference>
<dbReference type="InterPro" id="IPR002347">
    <property type="entry name" value="SDR_fam"/>
</dbReference>
<dbReference type="Pfam" id="PF00106">
    <property type="entry name" value="adh_short"/>
    <property type="match status" value="1"/>
</dbReference>
<dbReference type="SUPFAM" id="SSF51735">
    <property type="entry name" value="NAD(P)-binding Rossmann-fold domains"/>
    <property type="match status" value="1"/>
</dbReference>
<organism evidence="2 3">
    <name type="scientific">Flagellimonas algicola</name>
    <dbReference type="NCBI Taxonomy" id="2583815"/>
    <lineage>
        <taxon>Bacteria</taxon>
        <taxon>Pseudomonadati</taxon>
        <taxon>Bacteroidota</taxon>
        <taxon>Flavobacteriia</taxon>
        <taxon>Flavobacteriales</taxon>
        <taxon>Flavobacteriaceae</taxon>
        <taxon>Flagellimonas</taxon>
    </lineage>
</organism>
<dbReference type="RefSeq" id="WP_138838136.1">
    <property type="nucleotide sequence ID" value="NZ_VCNI01000002.1"/>
</dbReference>
<sequence length="295" mass="32403">MKKNILITGSSSGFGYLTALSAAKAGHKVWATMRNADGKNLKKKKELEQIASEEALQLNVLELDVTDSNSIDRAVETIVAEDGKIDVLVNNAGVMFVGITEAYSLEQIQKQFDVNFFGIARTVKAVTPHMRKVGDGLIINTTSLAGRLAFPYFGVYCASKHAVEAYSQSLRYELAPFGVEVCIVEPGPFGTNLLFTGPKEADQITFEAYGDFKEVPHAMLKNFEGLFNSEDAIDPQLVADDTLKLVEMDKGNRPTRTVSGIDYGTVEFNARTQPIQDALIKEELQMEHLLTVSQN</sequence>
<dbReference type="PANTHER" id="PTHR43976">
    <property type="entry name" value="SHORT CHAIN DEHYDROGENASE"/>
    <property type="match status" value="1"/>
</dbReference>
<name>A0ABY2WM93_9FLAO</name>
<comment type="similarity">
    <text evidence="1">Belongs to the short-chain dehydrogenases/reductases (SDR) family.</text>
</comment>
<dbReference type="InterPro" id="IPR020904">
    <property type="entry name" value="Sc_DH/Rdtase_CS"/>
</dbReference>